<accession>A0A7G6T694</accession>
<dbReference type="Gene3D" id="3.30.1330.10">
    <property type="entry name" value="PurM-like, N-terminal domain"/>
    <property type="match status" value="1"/>
</dbReference>
<evidence type="ECO:0000259" key="3">
    <source>
        <dbReference type="Pfam" id="PF02769"/>
    </source>
</evidence>
<dbReference type="AlphaFoldDB" id="A0A7G6T694"/>
<organism evidence="4 5">
    <name type="scientific">Mesorhizobium huakuii</name>
    <dbReference type="NCBI Taxonomy" id="28104"/>
    <lineage>
        <taxon>Bacteria</taxon>
        <taxon>Pseudomonadati</taxon>
        <taxon>Pseudomonadota</taxon>
        <taxon>Alphaproteobacteria</taxon>
        <taxon>Hyphomicrobiales</taxon>
        <taxon>Phyllobacteriaceae</taxon>
        <taxon>Mesorhizobium</taxon>
    </lineage>
</organism>
<dbReference type="InterPro" id="IPR016188">
    <property type="entry name" value="PurM-like_N"/>
</dbReference>
<dbReference type="PANTHER" id="PTHR30303:SF0">
    <property type="entry name" value="CARBAMOYL DEHYDRATASE HYPE"/>
    <property type="match status" value="1"/>
</dbReference>
<evidence type="ECO:0000256" key="1">
    <source>
        <dbReference type="ARBA" id="ARBA00006243"/>
    </source>
</evidence>
<dbReference type="CDD" id="cd02197">
    <property type="entry name" value="HypE"/>
    <property type="match status" value="1"/>
</dbReference>
<gene>
    <name evidence="4" type="primary">hypE</name>
    <name evidence="4" type="ORF">HB778_40380</name>
</gene>
<protein>
    <submittedName>
        <fullName evidence="4">Hydrogenase expression/formation protein HypE</fullName>
    </submittedName>
</protein>
<dbReference type="SUPFAM" id="SSF55326">
    <property type="entry name" value="PurM N-terminal domain-like"/>
    <property type="match status" value="1"/>
</dbReference>
<dbReference type="EMBL" id="CP050299">
    <property type="protein sequence ID" value="QND62276.1"/>
    <property type="molecule type" value="Genomic_DNA"/>
</dbReference>
<dbReference type="Proteomes" id="UP000515465">
    <property type="component" value="Plasmid p_1"/>
</dbReference>
<dbReference type="PIRSF" id="PIRSF005644">
    <property type="entry name" value="Hdrgns_mtr_HypE"/>
    <property type="match status" value="1"/>
</dbReference>
<dbReference type="SUPFAM" id="SSF56042">
    <property type="entry name" value="PurM C-terminal domain-like"/>
    <property type="match status" value="1"/>
</dbReference>
<sequence length="350" mass="36475">MNLMIKAYRRKLDVANGRVDLSHGAGGRAMGQLIEGVFYEAFDNDWLRAGNDQSAFSVPGGRMVMTTDGYVVSPLFFPGGNIGTLAVHGTINDIAMAGAVPLYLSASFIIEEGFPFADLERIAQSMGAASREAGVPIITGDTKVVERGKADGVFISTAGVGMVPDGLDLRSDAARPGDAVIISGSIGDHGVAVMSKRENLEFDTDIVSDSAALHGLVADMVAAGGAHIRLMRDPTRGGIAATLNEIASQSRVGFRIDEDKIPLKPEVAAACEFLGLDPLNVANEGKLVAVVAPEGADAVLAAMRAHPLGGEAALVGHVVADDNCFVQMTTSFGGGRIVDWLSGEQLPRIC</sequence>
<dbReference type="NCBIfam" id="TIGR02124">
    <property type="entry name" value="hypE"/>
    <property type="match status" value="1"/>
</dbReference>
<evidence type="ECO:0000259" key="2">
    <source>
        <dbReference type="Pfam" id="PF00586"/>
    </source>
</evidence>
<feature type="domain" description="PurM-like C-terminal" evidence="3">
    <location>
        <begin position="175"/>
        <end position="327"/>
    </location>
</feature>
<dbReference type="InterPro" id="IPR036921">
    <property type="entry name" value="PurM-like_N_sf"/>
</dbReference>
<name>A0A7G6T694_9HYPH</name>
<comment type="similarity">
    <text evidence="1">Belongs to the HypE family.</text>
</comment>
<dbReference type="PANTHER" id="PTHR30303">
    <property type="entry name" value="HYDROGENASE ISOENZYMES FORMATION PROTEIN HYPE"/>
    <property type="match status" value="1"/>
</dbReference>
<evidence type="ECO:0000313" key="4">
    <source>
        <dbReference type="EMBL" id="QND62276.1"/>
    </source>
</evidence>
<dbReference type="InterPro" id="IPR011854">
    <property type="entry name" value="HypE"/>
</dbReference>
<evidence type="ECO:0000313" key="5">
    <source>
        <dbReference type="Proteomes" id="UP000515465"/>
    </source>
</evidence>
<dbReference type="InterPro" id="IPR010918">
    <property type="entry name" value="PurM-like_C_dom"/>
</dbReference>
<geneLocation type="plasmid" evidence="4 5">
    <name>p_1</name>
</geneLocation>
<dbReference type="Pfam" id="PF00586">
    <property type="entry name" value="AIRS"/>
    <property type="match status" value="1"/>
</dbReference>
<reference evidence="4" key="1">
    <citation type="journal article" date="2020" name="Mol. Plant Microbe Interact.">
        <title>Complete genome sequences of four natural Pseudomonas isolates that catabolize a wide range of aromatic compounds relevant to lignin valorization.</title>
        <authorList>
            <person name="Hatmaker E.A."/>
            <person name="Presle G."/>
            <person name="Cannon O."/>
            <person name="Guss A.M."/>
            <person name="Elkins J.G."/>
        </authorList>
    </citation>
    <scope>NUCLEOTIDE SEQUENCE</scope>
    <source>
        <strain evidence="4">583</strain>
        <plasmid evidence="4">p_1</plasmid>
    </source>
</reference>
<feature type="domain" description="PurM-like N-terminal" evidence="2">
    <location>
        <begin position="51"/>
        <end position="163"/>
    </location>
</feature>
<keyword evidence="4" id="KW-0614">Plasmid</keyword>
<proteinExistence type="inferred from homology"/>
<dbReference type="Gene3D" id="3.90.650.10">
    <property type="entry name" value="PurM-like C-terminal domain"/>
    <property type="match status" value="1"/>
</dbReference>
<dbReference type="GO" id="GO:0051604">
    <property type="term" value="P:protein maturation"/>
    <property type="evidence" value="ECO:0007669"/>
    <property type="project" value="TreeGrafter"/>
</dbReference>
<dbReference type="RefSeq" id="WP_183465664.1">
    <property type="nucleotide sequence ID" value="NZ_CP050299.1"/>
</dbReference>
<dbReference type="Pfam" id="PF02769">
    <property type="entry name" value="AIRS_C"/>
    <property type="match status" value="1"/>
</dbReference>
<dbReference type="InterPro" id="IPR036676">
    <property type="entry name" value="PurM-like_C_sf"/>
</dbReference>